<sequence>MEKGEIKETKIWRGSLLLNFGDGVGISLEKLGREYDEMIKTFEEQKQRLREFVPQEEAIKEEACSSGTSRNNSPTPSNTSSKKMKRRSSTSTFQSSLRSAQASLRKKLTNKSHLQKSPLVDRKPTGSSTESKLDSDTCSLDSDVFVIERRNTSEDTNHNNSTELYDERTKKTTLNVPGSDSRPPISPNRDRSATLSQTHVLSPPVLVDGEVRKDFQYLSPSHTARFNTMDSDQRNKRLFRSGSFAKLIGKTDCAGITKKHNKSEDSPLKALYRATVQNTAENLNNNNYQTKDIIMHG</sequence>
<protein>
    <submittedName>
        <fullName evidence="2">CsENDO-2</fullName>
    </submittedName>
</protein>
<evidence type="ECO:0000313" key="2">
    <source>
        <dbReference type="EMBL" id="BAA76284.1"/>
    </source>
</evidence>
<dbReference type="AlphaFoldDB" id="Q9XY05"/>
<feature type="compositionally biased region" description="Low complexity" evidence="1">
    <location>
        <begin position="89"/>
        <end position="99"/>
    </location>
</feature>
<organism evidence="2">
    <name type="scientific">Ciona savignyi</name>
    <name type="common">Pacific transparent sea squirt</name>
    <dbReference type="NCBI Taxonomy" id="51511"/>
    <lineage>
        <taxon>Eukaryota</taxon>
        <taxon>Metazoa</taxon>
        <taxon>Chordata</taxon>
        <taxon>Tunicata</taxon>
        <taxon>Ascidiacea</taxon>
        <taxon>Phlebobranchia</taxon>
        <taxon>Cionidae</taxon>
        <taxon>Ciona</taxon>
    </lineage>
</organism>
<name>Q9XY05_CIOSA</name>
<dbReference type="EMBL" id="AB024926">
    <property type="protein sequence ID" value="BAA76284.1"/>
    <property type="molecule type" value="mRNA"/>
</dbReference>
<feature type="compositionally biased region" description="Basic residues" evidence="1">
    <location>
        <begin position="104"/>
        <end position="114"/>
    </location>
</feature>
<feature type="region of interest" description="Disordered" evidence="1">
    <location>
        <begin position="59"/>
        <end position="136"/>
    </location>
</feature>
<feature type="region of interest" description="Disordered" evidence="1">
    <location>
        <begin position="149"/>
        <end position="197"/>
    </location>
</feature>
<evidence type="ECO:0000256" key="1">
    <source>
        <dbReference type="SAM" id="MobiDB-lite"/>
    </source>
</evidence>
<reference evidence="2" key="1">
    <citation type="journal article" date="1999" name="Int. J. Dev. Biol.">
        <title>Identification and characterization of maternally expressed genes with mRNAs that are segregated with the endoplasm of early ascidian embryos.</title>
        <authorList>
            <person name="Imai K."/>
            <person name="Satoh N."/>
            <person name="Satou Y."/>
        </authorList>
    </citation>
    <scope>NUCLEOTIDE SEQUENCE</scope>
</reference>
<feature type="compositionally biased region" description="Low complexity" evidence="1">
    <location>
        <begin position="65"/>
        <end position="81"/>
    </location>
</feature>
<gene>
    <name evidence="2" type="primary">CsEndo-2</name>
</gene>
<feature type="compositionally biased region" description="Polar residues" evidence="1">
    <location>
        <begin position="125"/>
        <end position="136"/>
    </location>
</feature>
<proteinExistence type="evidence at transcript level"/>
<accession>Q9XY05</accession>